<gene>
    <name evidence="1" type="ORF">E0F88_10995</name>
</gene>
<reference evidence="1 2" key="1">
    <citation type="submission" date="2019-03" db="EMBL/GenBank/DDBJ databases">
        <title>Dyadobacter AR-3-6 sp. nov., isolated from arctic soil.</title>
        <authorList>
            <person name="Chaudhary D.K."/>
        </authorList>
    </citation>
    <scope>NUCLEOTIDE SEQUENCE [LARGE SCALE GENOMIC DNA]</scope>
    <source>
        <strain evidence="1 2">AR-3-6</strain>
    </source>
</reference>
<proteinExistence type="predicted"/>
<dbReference type="OrthoDB" id="960235at2"/>
<comment type="caution">
    <text evidence="1">The sequence shown here is derived from an EMBL/GenBank/DDBJ whole genome shotgun (WGS) entry which is preliminary data.</text>
</comment>
<dbReference type="EMBL" id="SMFL01000003">
    <property type="protein sequence ID" value="TDE16906.1"/>
    <property type="molecule type" value="Genomic_DNA"/>
</dbReference>
<accession>A0A4R5DR58</accession>
<sequence length="115" mass="13119">MSTVMKKSNIFAYIELSKMVEELRQSAASDKLKEKLKAQAAYFNILEPRYFSDSLISEWEGILAITKQKGAKVDDEGKVISNAISNTIESFNQKECQKLADQVFGLFEKLQKEFQ</sequence>
<keyword evidence="2" id="KW-1185">Reference proteome</keyword>
<dbReference type="Proteomes" id="UP000294850">
    <property type="component" value="Unassembled WGS sequence"/>
</dbReference>
<organism evidence="1 2">
    <name type="scientific">Dyadobacter psychrotolerans</name>
    <dbReference type="NCBI Taxonomy" id="2541721"/>
    <lineage>
        <taxon>Bacteria</taxon>
        <taxon>Pseudomonadati</taxon>
        <taxon>Bacteroidota</taxon>
        <taxon>Cytophagia</taxon>
        <taxon>Cytophagales</taxon>
        <taxon>Spirosomataceae</taxon>
        <taxon>Dyadobacter</taxon>
    </lineage>
</organism>
<dbReference type="AlphaFoldDB" id="A0A4R5DR58"/>
<evidence type="ECO:0000313" key="2">
    <source>
        <dbReference type="Proteomes" id="UP000294850"/>
    </source>
</evidence>
<evidence type="ECO:0000313" key="1">
    <source>
        <dbReference type="EMBL" id="TDE16906.1"/>
    </source>
</evidence>
<protein>
    <submittedName>
        <fullName evidence="1">Uncharacterized protein</fullName>
    </submittedName>
</protein>
<name>A0A4R5DR58_9BACT</name>